<evidence type="ECO:0000313" key="4">
    <source>
        <dbReference type="EMBL" id="MFC5864461.1"/>
    </source>
</evidence>
<dbReference type="Pfam" id="PF02738">
    <property type="entry name" value="MoCoBD_1"/>
    <property type="match status" value="1"/>
</dbReference>
<accession>A0ABW1EJI2</accession>
<dbReference type="SUPFAM" id="SSF56003">
    <property type="entry name" value="Molybdenum cofactor-binding domain"/>
    <property type="match status" value="1"/>
</dbReference>
<keyword evidence="5" id="KW-1185">Reference proteome</keyword>
<feature type="domain" description="Aldehyde oxidase/xanthine dehydrogenase a/b hammerhead" evidence="3">
    <location>
        <begin position="33"/>
        <end position="145"/>
    </location>
</feature>
<dbReference type="PANTHER" id="PTHR11908:SF132">
    <property type="entry name" value="ALDEHYDE OXIDASE 1-RELATED"/>
    <property type="match status" value="1"/>
</dbReference>
<dbReference type="InterPro" id="IPR000674">
    <property type="entry name" value="Ald_Oxase/Xan_DH_a/b"/>
</dbReference>
<reference evidence="5" key="1">
    <citation type="journal article" date="2019" name="Int. J. Syst. Evol. Microbiol.">
        <title>The Global Catalogue of Microorganisms (GCM) 10K type strain sequencing project: providing services to taxonomists for standard genome sequencing and annotation.</title>
        <authorList>
            <consortium name="The Broad Institute Genomics Platform"/>
            <consortium name="The Broad Institute Genome Sequencing Center for Infectious Disease"/>
            <person name="Wu L."/>
            <person name="Ma J."/>
        </authorList>
    </citation>
    <scope>NUCLEOTIDE SEQUENCE [LARGE SCALE GENOMIC DNA]</scope>
    <source>
        <strain evidence="5">JCM 4087</strain>
    </source>
</reference>
<dbReference type="InterPro" id="IPR036856">
    <property type="entry name" value="Ald_Oxase/Xan_DH_a/b_sf"/>
</dbReference>
<keyword evidence="2" id="KW-0560">Oxidoreductase</keyword>
<dbReference type="SUPFAM" id="SSF54665">
    <property type="entry name" value="CO dehydrogenase molybdoprotein N-domain-like"/>
    <property type="match status" value="1"/>
</dbReference>
<dbReference type="InterPro" id="IPR037165">
    <property type="entry name" value="AldOxase/xan_DH_Mopterin-bd_sf"/>
</dbReference>
<dbReference type="Pfam" id="PF01315">
    <property type="entry name" value="Ald_Xan_dh_C"/>
    <property type="match status" value="1"/>
</dbReference>
<dbReference type="InterPro" id="IPR046867">
    <property type="entry name" value="AldOxase/xan_DH_MoCoBD2"/>
</dbReference>
<dbReference type="PANTHER" id="PTHR11908">
    <property type="entry name" value="XANTHINE DEHYDROGENASE"/>
    <property type="match status" value="1"/>
</dbReference>
<sequence>MANGAMDDASLNTATTSIIGAAVPRIDGPFKATGTAQYTADFHFPNLVHAVPVQSTIANGTIRKLDTAKAESMPGVLLVLHKDNIGKLYRVIPNDFSATSSEARPPFEDTRIFYWGQYVAVVIAETLEQATAAAKAVQVEYDSAPASLKPSLADYAGKRKSVSKRGDVNKAYEEAPVKVDQLYVTPVETHNPIEMHASVAVWDGDNVTLYETTQGVWNAKLAMAQILGIPSENVQIITKYLGSGFGGKLFPWPHSAMAAVAAKRLNRPVKLSVNRRMMFSNVGHRPRCEQQMKIGATKDGKLVALRQDYLNHTSFIDDIDEGCGECTPYLYSVPNLEVTSALVQRNTGTPSPMRGPGAVPGLFAMESAMDEMAIALNIDPVELRLRNEPEKDESTGQKFSSRHLKECLETGREKFGWSKRNPAIGSMRGTGSQAGKILGWGMAAASWGAFRFGANASVELCPNGRVCVRSATQDIGTGTYTIFAQVLHDKIGVPLDRIDVFLGDTAHPEGAMSGGSWATASCIPSLVMACDNAKRTLLRLAVETEGSPHHNHDAAKLELTSGFVHPSDQPYHQGIPFEEIIRIARVSGVTGQGRTVSTFEDPKAKDFSLHSYSAVFVEVEWEPDIARLRVSRVVSVIDGGKIINRKAAANQIMGAVVMGVGMGLLEETRYDQRNGQPINGSMADYLVATCPDSPTIDVTFLDYPDLVMNEYGARGVGEIGLAGVAPAITAAVYHATGIRVRELPVRIEDLLKSNIREA</sequence>
<dbReference type="Gene3D" id="3.90.1170.50">
    <property type="entry name" value="Aldehyde oxidase/xanthine dehydrogenase, a/b hammerhead"/>
    <property type="match status" value="1"/>
</dbReference>
<dbReference type="InterPro" id="IPR016208">
    <property type="entry name" value="Ald_Oxase/xanthine_DH-like"/>
</dbReference>
<dbReference type="SMART" id="SM01008">
    <property type="entry name" value="Ald_Xan_dh_C"/>
    <property type="match status" value="1"/>
</dbReference>
<gene>
    <name evidence="4" type="ORF">ACFPT7_19295</name>
</gene>
<dbReference type="Pfam" id="PF20256">
    <property type="entry name" value="MoCoBD_2"/>
    <property type="match status" value="1"/>
</dbReference>
<dbReference type="InterPro" id="IPR008274">
    <property type="entry name" value="AldOxase/xan_DH_MoCoBD1"/>
</dbReference>
<dbReference type="EMBL" id="JBHSPH010000010">
    <property type="protein sequence ID" value="MFC5864461.1"/>
    <property type="molecule type" value="Genomic_DNA"/>
</dbReference>
<evidence type="ECO:0000256" key="2">
    <source>
        <dbReference type="ARBA" id="ARBA00023002"/>
    </source>
</evidence>
<evidence type="ECO:0000313" key="5">
    <source>
        <dbReference type="Proteomes" id="UP001596091"/>
    </source>
</evidence>
<comment type="caution">
    <text evidence="4">The sequence shown here is derived from an EMBL/GenBank/DDBJ whole genome shotgun (WGS) entry which is preliminary data.</text>
</comment>
<protein>
    <submittedName>
        <fullName evidence="4">Xanthine dehydrogenase family protein molybdopterin-binding subunit</fullName>
    </submittedName>
</protein>
<dbReference type="Proteomes" id="UP001596091">
    <property type="component" value="Unassembled WGS sequence"/>
</dbReference>
<evidence type="ECO:0000259" key="3">
    <source>
        <dbReference type="SMART" id="SM01008"/>
    </source>
</evidence>
<dbReference type="RefSeq" id="WP_263333210.1">
    <property type="nucleotide sequence ID" value="NZ_JAGSYH010000001.1"/>
</dbReference>
<organism evidence="4 5">
    <name type="scientific">Acidicapsa dinghuensis</name>
    <dbReference type="NCBI Taxonomy" id="2218256"/>
    <lineage>
        <taxon>Bacteria</taxon>
        <taxon>Pseudomonadati</taxon>
        <taxon>Acidobacteriota</taxon>
        <taxon>Terriglobia</taxon>
        <taxon>Terriglobales</taxon>
        <taxon>Acidobacteriaceae</taxon>
        <taxon>Acidicapsa</taxon>
    </lineage>
</organism>
<name>A0ABW1EJI2_9BACT</name>
<dbReference type="Gene3D" id="3.30.365.10">
    <property type="entry name" value="Aldehyde oxidase/xanthine dehydrogenase, molybdopterin binding domain"/>
    <property type="match status" value="4"/>
</dbReference>
<proteinExistence type="predicted"/>
<keyword evidence="1" id="KW-0500">Molybdenum</keyword>
<evidence type="ECO:0000256" key="1">
    <source>
        <dbReference type="ARBA" id="ARBA00022505"/>
    </source>
</evidence>